<dbReference type="Proteomes" id="UP000694565">
    <property type="component" value="Unplaced"/>
</dbReference>
<feature type="compositionally biased region" description="Basic and acidic residues" evidence="14">
    <location>
        <begin position="205"/>
        <end position="214"/>
    </location>
</feature>
<keyword evidence="7" id="KW-0472">Membrane</keyword>
<comment type="subunit">
    <text evidence="10">Part of a ternary complex containing STX1A and RAB27A. Can bind both dominant negative and dominant active mutants of RAB27A. Binds STXBP1, RAB3A, RAB8A and RAB27B. Interacts with MYO5A.</text>
</comment>
<keyword evidence="4" id="KW-0677">Repeat</keyword>
<evidence type="ECO:0000256" key="1">
    <source>
        <dbReference type="ARBA" id="ARBA00004268"/>
    </source>
</evidence>
<keyword evidence="5" id="KW-0863">Zinc-finger</keyword>
<dbReference type="InterPro" id="IPR041282">
    <property type="entry name" value="FYVE_2"/>
</dbReference>
<evidence type="ECO:0000256" key="12">
    <source>
        <dbReference type="ARBA" id="ARBA00075520"/>
    </source>
</evidence>
<dbReference type="CDD" id="cd04020">
    <property type="entry name" value="C2B_SLP_1-2-3-4"/>
    <property type="match status" value="1"/>
</dbReference>
<dbReference type="FunFam" id="3.30.40.10:FF:000018">
    <property type="entry name" value="Synaptotagmin-like 5, isoform CRA_a"/>
    <property type="match status" value="1"/>
</dbReference>
<dbReference type="InterPro" id="IPR011011">
    <property type="entry name" value="Znf_FYVE_PHD"/>
</dbReference>
<dbReference type="SMART" id="SM00239">
    <property type="entry name" value="C2"/>
    <property type="match status" value="2"/>
</dbReference>
<evidence type="ECO:0000256" key="11">
    <source>
        <dbReference type="ARBA" id="ARBA00072166"/>
    </source>
</evidence>
<dbReference type="CDD" id="cd15764">
    <property type="entry name" value="FYVE_Slp4"/>
    <property type="match status" value="1"/>
</dbReference>
<dbReference type="FunFam" id="2.60.40.150:FF:000006">
    <property type="entry name" value="Synaptotagmin-like 5, isoform CRA_a"/>
    <property type="match status" value="1"/>
</dbReference>
<evidence type="ECO:0000256" key="14">
    <source>
        <dbReference type="SAM" id="MobiDB-lite"/>
    </source>
</evidence>
<dbReference type="Ensembl" id="ENSCLMT00005006862.1">
    <property type="protein sequence ID" value="ENSCLMP00005006370.1"/>
    <property type="gene ID" value="ENSCLMG00005003535.1"/>
</dbReference>
<dbReference type="InterPro" id="IPR010911">
    <property type="entry name" value="Rab_BD"/>
</dbReference>
<comment type="subcellular location">
    <subcellularLocation>
        <location evidence="1">Cytoplasmic vesicle</location>
        <location evidence="1">Secretory vesicle membrane</location>
        <topology evidence="1">Peripheral membrane protein</topology>
    </subcellularLocation>
</comment>
<name>A0A8C2WRM5_CYCLU</name>
<dbReference type="PANTHER" id="PTHR45716">
    <property type="entry name" value="BITESIZE, ISOFORM I"/>
    <property type="match status" value="1"/>
</dbReference>
<evidence type="ECO:0000256" key="8">
    <source>
        <dbReference type="ARBA" id="ARBA00023329"/>
    </source>
</evidence>
<dbReference type="GO" id="GO:0031267">
    <property type="term" value="F:small GTPase binding"/>
    <property type="evidence" value="ECO:0007669"/>
    <property type="project" value="InterPro"/>
</dbReference>
<dbReference type="Pfam" id="PF02318">
    <property type="entry name" value="FYVE_2"/>
    <property type="match status" value="1"/>
</dbReference>
<evidence type="ECO:0000259" key="15">
    <source>
        <dbReference type="PROSITE" id="PS50004"/>
    </source>
</evidence>
<evidence type="ECO:0000313" key="17">
    <source>
        <dbReference type="Ensembl" id="ENSCLMP00005006370.1"/>
    </source>
</evidence>
<dbReference type="PROSITE" id="PS50916">
    <property type="entry name" value="RABBD"/>
    <property type="match status" value="1"/>
</dbReference>
<dbReference type="Pfam" id="PF00168">
    <property type="entry name" value="C2"/>
    <property type="match status" value="2"/>
</dbReference>
<keyword evidence="8" id="KW-0968">Cytoplasmic vesicle</keyword>
<reference evidence="17" key="2">
    <citation type="submission" date="2025-09" db="UniProtKB">
        <authorList>
            <consortium name="Ensembl"/>
        </authorList>
    </citation>
    <scope>IDENTIFICATION</scope>
</reference>
<keyword evidence="18" id="KW-1185">Reference proteome</keyword>
<keyword evidence="6" id="KW-0862">Zinc</keyword>
<keyword evidence="3" id="KW-0479">Metal-binding</keyword>
<dbReference type="GO" id="GO:0030658">
    <property type="term" value="C:transport vesicle membrane"/>
    <property type="evidence" value="ECO:0007669"/>
    <property type="project" value="UniProtKB-SubCell"/>
</dbReference>
<dbReference type="Gene3D" id="2.60.40.150">
    <property type="entry name" value="C2 domain"/>
    <property type="match status" value="2"/>
</dbReference>
<dbReference type="SUPFAM" id="SSF57903">
    <property type="entry name" value="FYVE/PHD zinc finger"/>
    <property type="match status" value="1"/>
</dbReference>
<dbReference type="AlphaFoldDB" id="A0A8C2WRM5"/>
<evidence type="ECO:0000256" key="13">
    <source>
        <dbReference type="ARBA" id="ARBA00082389"/>
    </source>
</evidence>
<dbReference type="PROSITE" id="PS50004">
    <property type="entry name" value="C2"/>
    <property type="match status" value="2"/>
</dbReference>
<dbReference type="SUPFAM" id="SSF49562">
    <property type="entry name" value="C2 domain (Calcium/lipid-binding domain, CaLB)"/>
    <property type="match status" value="2"/>
</dbReference>
<dbReference type="InterPro" id="IPR044134">
    <property type="entry name" value="FYVE_Slp4"/>
</dbReference>
<dbReference type="GO" id="GO:0070382">
    <property type="term" value="C:exocytic vesicle"/>
    <property type="evidence" value="ECO:0007669"/>
    <property type="project" value="TreeGrafter"/>
</dbReference>
<dbReference type="GeneTree" id="ENSGT00940000159060"/>
<dbReference type="GO" id="GO:0005886">
    <property type="term" value="C:plasma membrane"/>
    <property type="evidence" value="ECO:0007669"/>
    <property type="project" value="TreeGrafter"/>
</dbReference>
<evidence type="ECO:0000256" key="6">
    <source>
        <dbReference type="ARBA" id="ARBA00022833"/>
    </source>
</evidence>
<protein>
    <recommendedName>
        <fullName evidence="11">Synaptotagmin-like protein 4</fullName>
    </recommendedName>
    <alternativeName>
        <fullName evidence="12">Exophilin-2</fullName>
    </alternativeName>
    <alternativeName>
        <fullName evidence="13">Granuphilin</fullName>
    </alternativeName>
</protein>
<evidence type="ECO:0000256" key="2">
    <source>
        <dbReference type="ARBA" id="ARBA00022553"/>
    </source>
</evidence>
<evidence type="ECO:0000256" key="4">
    <source>
        <dbReference type="ARBA" id="ARBA00022737"/>
    </source>
</evidence>
<evidence type="ECO:0000313" key="18">
    <source>
        <dbReference type="Proteomes" id="UP000694565"/>
    </source>
</evidence>
<evidence type="ECO:0000259" key="16">
    <source>
        <dbReference type="PROSITE" id="PS50916"/>
    </source>
</evidence>
<dbReference type="GO" id="GO:0008270">
    <property type="term" value="F:zinc ion binding"/>
    <property type="evidence" value="ECO:0007669"/>
    <property type="project" value="UniProtKB-KW"/>
</dbReference>
<keyword evidence="2" id="KW-0597">Phosphoprotein</keyword>
<dbReference type="GO" id="GO:0006886">
    <property type="term" value="P:intracellular protein transport"/>
    <property type="evidence" value="ECO:0007669"/>
    <property type="project" value="InterPro"/>
</dbReference>
<proteinExistence type="predicted"/>
<dbReference type="InterPro" id="IPR043567">
    <property type="entry name" value="SYTL1-5_C2B"/>
</dbReference>
<feature type="domain" description="RabBD" evidence="16">
    <location>
        <begin position="12"/>
        <end position="130"/>
    </location>
</feature>
<dbReference type="FunFam" id="2.60.40.150:FF:000121">
    <property type="entry name" value="Synaptotagmin-like 4, isoform CRA_a"/>
    <property type="match status" value="1"/>
</dbReference>
<dbReference type="InterPro" id="IPR035892">
    <property type="entry name" value="C2_domain_sf"/>
</dbReference>
<evidence type="ECO:0000256" key="7">
    <source>
        <dbReference type="ARBA" id="ARBA00023136"/>
    </source>
</evidence>
<feature type="region of interest" description="Disordered" evidence="14">
    <location>
        <begin position="176"/>
        <end position="263"/>
    </location>
</feature>
<dbReference type="PANTHER" id="PTHR45716:SF4">
    <property type="entry name" value="SYNAPTOTAGMIN-LIKE PROTEIN 4"/>
    <property type="match status" value="1"/>
</dbReference>
<organism evidence="17 18">
    <name type="scientific">Cyclopterus lumpus</name>
    <name type="common">Lumpsucker</name>
    <dbReference type="NCBI Taxonomy" id="8103"/>
    <lineage>
        <taxon>Eukaryota</taxon>
        <taxon>Metazoa</taxon>
        <taxon>Chordata</taxon>
        <taxon>Craniata</taxon>
        <taxon>Vertebrata</taxon>
        <taxon>Euteleostomi</taxon>
        <taxon>Actinopterygii</taxon>
        <taxon>Neopterygii</taxon>
        <taxon>Teleostei</taxon>
        <taxon>Neoteleostei</taxon>
        <taxon>Acanthomorphata</taxon>
        <taxon>Eupercaria</taxon>
        <taxon>Perciformes</taxon>
        <taxon>Cottioidei</taxon>
        <taxon>Cottales</taxon>
        <taxon>Cyclopteridae</taxon>
        <taxon>Cyclopterus</taxon>
    </lineage>
</organism>
<dbReference type="Gene3D" id="3.30.40.10">
    <property type="entry name" value="Zinc/RING finger domain, C3HC4 (zinc finger)"/>
    <property type="match status" value="1"/>
</dbReference>
<gene>
    <name evidence="17" type="primary">sytl4</name>
</gene>
<accession>A0A8C2WRM5</accession>
<feature type="domain" description="C2" evidence="15">
    <location>
        <begin position="363"/>
        <end position="486"/>
    </location>
</feature>
<feature type="domain" description="C2" evidence="15">
    <location>
        <begin position="520"/>
        <end position="646"/>
    </location>
</feature>
<dbReference type="GO" id="GO:0006887">
    <property type="term" value="P:exocytosis"/>
    <property type="evidence" value="ECO:0007669"/>
    <property type="project" value="TreeGrafter"/>
</dbReference>
<evidence type="ECO:0000256" key="3">
    <source>
        <dbReference type="ARBA" id="ARBA00022723"/>
    </source>
</evidence>
<evidence type="ECO:0000256" key="10">
    <source>
        <dbReference type="ARBA" id="ARBA00063761"/>
    </source>
</evidence>
<sequence length="681" mass="75642">MVQGEMPEAADMLNLGFLSDSERENIQEVLQRDEEFRQAEQERVRGMKTELLDLKRRGAKRGSGRYSEHSCARCQHPLSRLKIFSNKCKMCNHHVCSECRTALPDRSWVCHVCAIESELKKRTGDWFYDQRSNRFSMTPLNELVRASLKKKPQANKRETTGEVLLRSTEINPDLPIPVPRVRQINPITDNKGHSKENSGSVASRESFELKEDVCSKSTCSDLESAENKSIKTCTDSGHVTPEQQRSETPLAPPSPTGSTVSSPIAPVKVVSVDMEANNAPEVKSLSPSPIPETDVDKLFKKSIKRDPKPPEHVSALDLHDGIVSSEALMGSRSKSVPGLNMQSTLGSTMSIYSEAGDFDSVEVSGDLVFSLCYDEHTQSLHVFIKECQGLAYGNAAKQLSNPYVKCYLLPDKTRLSKKKTSIKRNTVNPVYKETLKYSISRTQLFTRSVLISVWHYGRFSHNAFLGEVEVPLDTRDLDTPYTDRMTLLGKSASAAAAGGPASPFAQDKGELVISLKYVTPKNPITEKNKDKKAVIEGGELHVLIKGANKLIPMKPGGTLDSFVKGYLFPTKAKTTKRKTPVVKKNLDPQYDHTFVYKELALEQLGEMCLELTVWDREALSSNEFLGGLRLGSGKGTVKSGKVEVEMDSVGEEVSLWEKMMQYPDSWAEGTLPLRSTMVTGK</sequence>
<evidence type="ECO:0000256" key="5">
    <source>
        <dbReference type="ARBA" id="ARBA00022771"/>
    </source>
</evidence>
<dbReference type="InterPro" id="IPR000008">
    <property type="entry name" value="C2_dom"/>
</dbReference>
<evidence type="ECO:0000256" key="9">
    <source>
        <dbReference type="ARBA" id="ARBA00053613"/>
    </source>
</evidence>
<feature type="compositionally biased region" description="Polar residues" evidence="14">
    <location>
        <begin position="230"/>
        <end position="247"/>
    </location>
</feature>
<reference evidence="17" key="1">
    <citation type="submission" date="2025-08" db="UniProtKB">
        <authorList>
            <consortium name="Ensembl"/>
        </authorList>
    </citation>
    <scope>IDENTIFICATION</scope>
</reference>
<dbReference type="GO" id="GO:0042043">
    <property type="term" value="F:neurexin family protein binding"/>
    <property type="evidence" value="ECO:0007669"/>
    <property type="project" value="TreeGrafter"/>
</dbReference>
<comment type="function">
    <text evidence="9">Modulates exocytosis of dense-core granules and secretion of hormones in the pancreas and the pituitary. Interacts with vesicles containing negatively charged phospholipids in a Ca(2+)-independent manner.</text>
</comment>
<dbReference type="InterPro" id="IPR013083">
    <property type="entry name" value="Znf_RING/FYVE/PHD"/>
</dbReference>